<keyword evidence="1" id="KW-1133">Transmembrane helix</keyword>
<organism evidence="3 4">
    <name type="scientific">Chitinilyticum piscinae</name>
    <dbReference type="NCBI Taxonomy" id="2866724"/>
    <lineage>
        <taxon>Bacteria</taxon>
        <taxon>Pseudomonadati</taxon>
        <taxon>Pseudomonadota</taxon>
        <taxon>Betaproteobacteria</taxon>
        <taxon>Neisseriales</taxon>
        <taxon>Chitinibacteraceae</taxon>
        <taxon>Chitinilyticum</taxon>
    </lineage>
</organism>
<dbReference type="RefSeq" id="WP_194114751.1">
    <property type="nucleotide sequence ID" value="NZ_JADFUA010000001.1"/>
</dbReference>
<dbReference type="Proteomes" id="UP000604481">
    <property type="component" value="Unassembled WGS sequence"/>
</dbReference>
<dbReference type="Gene3D" id="3.30.70.790">
    <property type="entry name" value="UreE, C-terminal domain"/>
    <property type="match status" value="1"/>
</dbReference>
<feature type="transmembrane region" description="Helical" evidence="1">
    <location>
        <begin position="151"/>
        <end position="173"/>
    </location>
</feature>
<dbReference type="SUPFAM" id="SSF54913">
    <property type="entry name" value="GlnB-like"/>
    <property type="match status" value="1"/>
</dbReference>
<dbReference type="InterPro" id="IPR011322">
    <property type="entry name" value="N-reg_PII-like_a/b"/>
</dbReference>
<name>A0A8J7FX18_9NEIS</name>
<gene>
    <name evidence="3" type="ORF">INR99_02730</name>
</gene>
<feature type="transmembrane region" description="Helical" evidence="1">
    <location>
        <begin position="218"/>
        <end position="238"/>
    </location>
</feature>
<dbReference type="InterPro" id="IPR018551">
    <property type="entry name" value="DUF2007"/>
</dbReference>
<evidence type="ECO:0000259" key="2">
    <source>
        <dbReference type="Pfam" id="PF09413"/>
    </source>
</evidence>
<feature type="domain" description="DUF2007" evidence="2">
    <location>
        <begin position="20"/>
        <end position="85"/>
    </location>
</feature>
<sequence>MSDTPSAPSALPPADPAELVTLTRFEQAIDAEMVRSLLASAGIPAQLADLNTVNAYGVLGNALGGIRLLVQERDLPEANALLAEYRAGTLALDDEDEAAPAASPAAPDPMPALWHPDWAAAIGMILGPLFPMLLHYQNWCRIGDHAARRRSLIWLLATLSGVLGISAYLLWIARDLHGGMGIFMLLSFPVLVLWYFCAGRRQAQTMLPWHYPRRPMGLAMLLGTLATLAYGFALGPLFDSTVTVSQLVADIAHEDAKNGLPYRIDANTRLIAVSASGNVLTDTIEMQDEALADEAINGFLDANHNQICQDPKMQKLLRQGMINDIQIVDGEHNTVRRYRISAANCHFGNDN</sequence>
<evidence type="ECO:0000313" key="4">
    <source>
        <dbReference type="Proteomes" id="UP000604481"/>
    </source>
</evidence>
<feature type="transmembrane region" description="Helical" evidence="1">
    <location>
        <begin position="179"/>
        <end position="197"/>
    </location>
</feature>
<keyword evidence="1" id="KW-0812">Transmembrane</keyword>
<dbReference type="Gene3D" id="3.30.300.250">
    <property type="match status" value="1"/>
</dbReference>
<accession>A0A8J7FX18</accession>
<feature type="transmembrane region" description="Helical" evidence="1">
    <location>
        <begin position="118"/>
        <end position="139"/>
    </location>
</feature>
<proteinExistence type="predicted"/>
<comment type="caution">
    <text evidence="3">The sequence shown here is derived from an EMBL/GenBank/DDBJ whole genome shotgun (WGS) entry which is preliminary data.</text>
</comment>
<dbReference type="EMBL" id="JADFUA010000001">
    <property type="protein sequence ID" value="MBE9608255.1"/>
    <property type="molecule type" value="Genomic_DNA"/>
</dbReference>
<evidence type="ECO:0000256" key="1">
    <source>
        <dbReference type="SAM" id="Phobius"/>
    </source>
</evidence>
<dbReference type="AlphaFoldDB" id="A0A8J7FX18"/>
<evidence type="ECO:0000313" key="3">
    <source>
        <dbReference type="EMBL" id="MBE9608255.1"/>
    </source>
</evidence>
<dbReference type="Pfam" id="PF09413">
    <property type="entry name" value="DUF2007"/>
    <property type="match status" value="1"/>
</dbReference>
<protein>
    <submittedName>
        <fullName evidence="3">DUF2007 domain-containing protein</fullName>
    </submittedName>
</protein>
<keyword evidence="4" id="KW-1185">Reference proteome</keyword>
<reference evidence="3 4" key="1">
    <citation type="submission" date="2020-10" db="EMBL/GenBank/DDBJ databases">
        <title>The genome sequence of Chitinilyticum litopenaei 4Y14.</title>
        <authorList>
            <person name="Liu Y."/>
        </authorList>
    </citation>
    <scope>NUCLEOTIDE SEQUENCE [LARGE SCALE GENOMIC DNA]</scope>
    <source>
        <strain evidence="3 4">4Y14</strain>
    </source>
</reference>
<keyword evidence="1" id="KW-0472">Membrane</keyword>